<keyword evidence="2" id="KW-1185">Reference proteome</keyword>
<name>A0ACD4NKR9_9HYPH</name>
<organism evidence="1 2">
    <name type="scientific">Antarcticirhabdus aurantiaca</name>
    <dbReference type="NCBI Taxonomy" id="2606717"/>
    <lineage>
        <taxon>Bacteria</taxon>
        <taxon>Pseudomonadati</taxon>
        <taxon>Pseudomonadota</taxon>
        <taxon>Alphaproteobacteria</taxon>
        <taxon>Hyphomicrobiales</taxon>
        <taxon>Aurantimonadaceae</taxon>
        <taxon>Antarcticirhabdus</taxon>
    </lineage>
</organism>
<gene>
    <name evidence="1" type="ORF">OXU80_21385</name>
</gene>
<dbReference type="Proteomes" id="UP001163223">
    <property type="component" value="Chromosome"/>
</dbReference>
<evidence type="ECO:0000313" key="2">
    <source>
        <dbReference type="Proteomes" id="UP001163223"/>
    </source>
</evidence>
<protein>
    <submittedName>
        <fullName evidence="1">Uncharacterized protein</fullName>
    </submittedName>
</protein>
<dbReference type="EMBL" id="CP113520">
    <property type="protein sequence ID" value="WAJ27374.1"/>
    <property type="molecule type" value="Genomic_DNA"/>
</dbReference>
<reference evidence="1" key="1">
    <citation type="submission" date="2022-11" db="EMBL/GenBank/DDBJ databases">
        <title>beta-Carotene-producing bacterium, Jeongeuplla avenae sp. nov., alleviates the salt stress of Arabidopsis seedlings.</title>
        <authorList>
            <person name="Jiang L."/>
            <person name="Lee J."/>
        </authorList>
    </citation>
    <scope>NUCLEOTIDE SEQUENCE</scope>
    <source>
        <strain evidence="1">DY_R2A_6</strain>
    </source>
</reference>
<evidence type="ECO:0000313" key="1">
    <source>
        <dbReference type="EMBL" id="WAJ27374.1"/>
    </source>
</evidence>
<sequence>MKQLAPIATKLGKLIPMLSSDKDGEVVAAARAIGRALNGAGLDYHVLAAAVTTPPVPVYPTFKPAAPARPYPKSAAGSHDPARLQHLAHALFCESLIHRLRANEADFITSMIERLSAGRSATEKQAAWLDAIYRRLTGRGR</sequence>
<proteinExistence type="predicted"/>
<accession>A0ACD4NKR9</accession>